<protein>
    <recommendedName>
        <fullName evidence="4">RanBD1 domain-containing protein</fullName>
    </recommendedName>
</protein>
<gene>
    <name evidence="5" type="ORF">Micbo1qcDRAFT_27578</name>
</gene>
<dbReference type="InterPro" id="IPR011993">
    <property type="entry name" value="PH-like_dom_sf"/>
</dbReference>
<evidence type="ECO:0000256" key="1">
    <source>
        <dbReference type="ARBA" id="ARBA00004123"/>
    </source>
</evidence>
<dbReference type="STRING" id="196109.A0A136JES1"/>
<evidence type="ECO:0000256" key="2">
    <source>
        <dbReference type="ARBA" id="ARBA00023242"/>
    </source>
</evidence>
<evidence type="ECO:0000256" key="3">
    <source>
        <dbReference type="SAM" id="MobiDB-lite"/>
    </source>
</evidence>
<feature type="compositionally biased region" description="Basic and acidic residues" evidence="3">
    <location>
        <begin position="302"/>
        <end position="317"/>
    </location>
</feature>
<accession>A0A136JES1</accession>
<dbReference type="EMBL" id="KQ964246">
    <property type="protein sequence ID" value="KXJ95608.1"/>
    <property type="molecule type" value="Genomic_DNA"/>
</dbReference>
<evidence type="ECO:0000259" key="4">
    <source>
        <dbReference type="PROSITE" id="PS50196"/>
    </source>
</evidence>
<dbReference type="PROSITE" id="PS50196">
    <property type="entry name" value="RANBD1"/>
    <property type="match status" value="1"/>
</dbReference>
<comment type="subcellular location">
    <subcellularLocation>
        <location evidence="1">Nucleus</location>
    </subcellularLocation>
</comment>
<feature type="compositionally biased region" description="Polar residues" evidence="3">
    <location>
        <begin position="191"/>
        <end position="238"/>
    </location>
</feature>
<feature type="compositionally biased region" description="Acidic residues" evidence="3">
    <location>
        <begin position="285"/>
        <end position="301"/>
    </location>
</feature>
<evidence type="ECO:0000313" key="6">
    <source>
        <dbReference type="Proteomes" id="UP000070501"/>
    </source>
</evidence>
<feature type="compositionally biased region" description="Polar residues" evidence="3">
    <location>
        <begin position="133"/>
        <end position="144"/>
    </location>
</feature>
<dbReference type="InterPro" id="IPR045255">
    <property type="entry name" value="RanBP1-like"/>
</dbReference>
<feature type="compositionally biased region" description="Low complexity" evidence="3">
    <location>
        <begin position="165"/>
        <end position="190"/>
    </location>
</feature>
<keyword evidence="6" id="KW-1185">Reference proteome</keyword>
<dbReference type="OrthoDB" id="185618at2759"/>
<dbReference type="Pfam" id="PF00638">
    <property type="entry name" value="Ran_BP1"/>
    <property type="match status" value="1"/>
</dbReference>
<dbReference type="InParanoid" id="A0A136JES1"/>
<feature type="region of interest" description="Disordered" evidence="3">
    <location>
        <begin position="1"/>
        <end position="244"/>
    </location>
</feature>
<feature type="compositionally biased region" description="Basic and acidic residues" evidence="3">
    <location>
        <begin position="1"/>
        <end position="16"/>
    </location>
</feature>
<proteinExistence type="predicted"/>
<sequence length="472" mass="49408">MADSSSKRSSPERVVAEDPDTAATRKELKQTAISDKESTAADQTETPGAASTADADVDERKADVSTPELAPQSEDLREQVSSPKKKRAHDEVDETKGESHTANGDVSPLAGSDHRSDRSEPEKKRARDVSSEVKAQTGSSTASSAEAKDETGKPTDTEKPKPSQTAASAFSSSGLSAFATTSSPFSATGSKPLSTFSSGTASASPFKTMGSSSPSVFGNNSITSGSSPFGQAGTTSKPFGSVSTGSSFGSGFGSSLGGAKLTSFGKAGDAFKSSKPAKAFGAPESDAESEDDEAQDDEAEDAKETTEEKKTDEDDKKKVKLHKIAVDDGETGEATILSVRAKIYYLDKASKSWKERGAGNLRINVPLQCVDIDEDTGAAVPGSFDASSLEDGDSKVVRLVMRQDSTHRVILNTAVFPAMQFSEKEGLKAVVISFTAIEGINEPVSIQLKMNAVNAKAFLNEVGKVQRELQSV</sequence>
<feature type="compositionally biased region" description="Basic and acidic residues" evidence="3">
    <location>
        <begin position="23"/>
        <end position="39"/>
    </location>
</feature>
<dbReference type="InterPro" id="IPR000156">
    <property type="entry name" value="Ran_bind_dom"/>
</dbReference>
<evidence type="ECO:0000313" key="5">
    <source>
        <dbReference type="EMBL" id="KXJ95608.1"/>
    </source>
</evidence>
<organism evidence="5 6">
    <name type="scientific">Microdochium bolleyi</name>
    <dbReference type="NCBI Taxonomy" id="196109"/>
    <lineage>
        <taxon>Eukaryota</taxon>
        <taxon>Fungi</taxon>
        <taxon>Dikarya</taxon>
        <taxon>Ascomycota</taxon>
        <taxon>Pezizomycotina</taxon>
        <taxon>Sordariomycetes</taxon>
        <taxon>Xylariomycetidae</taxon>
        <taxon>Xylariales</taxon>
        <taxon>Microdochiaceae</taxon>
        <taxon>Microdochium</taxon>
    </lineage>
</organism>
<dbReference type="PANTHER" id="PTHR23138">
    <property type="entry name" value="RAN BINDING PROTEIN"/>
    <property type="match status" value="1"/>
</dbReference>
<feature type="region of interest" description="Disordered" evidence="3">
    <location>
        <begin position="272"/>
        <end position="318"/>
    </location>
</feature>
<name>A0A136JES1_9PEZI</name>
<feature type="compositionally biased region" description="Basic and acidic residues" evidence="3">
    <location>
        <begin position="112"/>
        <end position="131"/>
    </location>
</feature>
<dbReference type="SUPFAM" id="SSF50729">
    <property type="entry name" value="PH domain-like"/>
    <property type="match status" value="1"/>
</dbReference>
<feature type="compositionally biased region" description="Basic and acidic residues" evidence="3">
    <location>
        <begin position="146"/>
        <end position="161"/>
    </location>
</feature>
<keyword evidence="2" id="KW-0539">Nucleus</keyword>
<dbReference type="AlphaFoldDB" id="A0A136JES1"/>
<dbReference type="Proteomes" id="UP000070501">
    <property type="component" value="Unassembled WGS sequence"/>
</dbReference>
<dbReference type="SMART" id="SM00160">
    <property type="entry name" value="RanBD"/>
    <property type="match status" value="1"/>
</dbReference>
<feature type="domain" description="RanBD1" evidence="4">
    <location>
        <begin position="314"/>
        <end position="426"/>
    </location>
</feature>
<feature type="compositionally biased region" description="Basic and acidic residues" evidence="3">
    <location>
        <begin position="88"/>
        <end position="99"/>
    </location>
</feature>
<reference evidence="6" key="1">
    <citation type="submission" date="2016-02" db="EMBL/GenBank/DDBJ databases">
        <title>Draft genome sequence of Microdochium bolleyi, a fungal endophyte of beachgrass.</title>
        <authorList>
            <consortium name="DOE Joint Genome Institute"/>
            <person name="David A.S."/>
            <person name="May G."/>
            <person name="Haridas S."/>
            <person name="Lim J."/>
            <person name="Wang M."/>
            <person name="Labutti K."/>
            <person name="Lipzen A."/>
            <person name="Barry K."/>
            <person name="Grigoriev I.V."/>
        </authorList>
    </citation>
    <scope>NUCLEOTIDE SEQUENCE [LARGE SCALE GENOMIC DNA]</scope>
    <source>
        <strain evidence="6">J235TASD1</strain>
    </source>
</reference>
<dbReference type="GO" id="GO:0005634">
    <property type="term" value="C:nucleus"/>
    <property type="evidence" value="ECO:0007669"/>
    <property type="project" value="UniProtKB-SubCell"/>
</dbReference>
<dbReference type="Gene3D" id="2.30.29.30">
    <property type="entry name" value="Pleckstrin-homology domain (PH domain)/Phosphotyrosine-binding domain (PTB)"/>
    <property type="match status" value="1"/>
</dbReference>
<dbReference type="PANTHER" id="PTHR23138:SF142">
    <property type="entry name" value="RAN-BINDING PROTEIN 3B-RELATED"/>
    <property type="match status" value="1"/>
</dbReference>